<protein>
    <submittedName>
        <fullName evidence="2">Uncharacterized protein</fullName>
    </submittedName>
</protein>
<keyword evidence="3" id="KW-1185">Reference proteome</keyword>
<reference evidence="2" key="1">
    <citation type="journal article" date="2022" name="IScience">
        <title>Evolution of zygomycete secretomes and the origins of terrestrial fungal ecologies.</title>
        <authorList>
            <person name="Chang Y."/>
            <person name="Wang Y."/>
            <person name="Mondo S."/>
            <person name="Ahrendt S."/>
            <person name="Andreopoulos W."/>
            <person name="Barry K."/>
            <person name="Beard J."/>
            <person name="Benny G.L."/>
            <person name="Blankenship S."/>
            <person name="Bonito G."/>
            <person name="Cuomo C."/>
            <person name="Desiro A."/>
            <person name="Gervers K.A."/>
            <person name="Hundley H."/>
            <person name="Kuo A."/>
            <person name="LaButti K."/>
            <person name="Lang B.F."/>
            <person name="Lipzen A."/>
            <person name="O'Donnell K."/>
            <person name="Pangilinan J."/>
            <person name="Reynolds N."/>
            <person name="Sandor L."/>
            <person name="Smith M.E."/>
            <person name="Tsang A."/>
            <person name="Grigoriev I.V."/>
            <person name="Stajich J.E."/>
            <person name="Spatafora J.W."/>
        </authorList>
    </citation>
    <scope>NUCLEOTIDE SEQUENCE</scope>
    <source>
        <strain evidence="2">RSA 2281</strain>
    </source>
</reference>
<accession>A0AAD5PF35</accession>
<sequence>MGFNQCCLCLSLHQASLIITTASAVVYGACFIWLLVRHEIILGYFQQEPQTIQPILWLLVAFSGVFCLCFVLGAFGSLRQNQKIMRFFSMIYWLITAVVLIMTIAAWAVLVAKREKAVTSCNEYLTQVRGSRDLPGSGVFGVYDGDCDASIRNMMIVGALIVFIGNALQIYWCCIVSASVSRMKSNVGHQQLRDLEDHYNNYPSQQQQQHYYYYTAQQPPTELNRSSTQKPPMTY</sequence>
<reference evidence="2" key="2">
    <citation type="submission" date="2023-02" db="EMBL/GenBank/DDBJ databases">
        <authorList>
            <consortium name="DOE Joint Genome Institute"/>
            <person name="Mondo S.J."/>
            <person name="Chang Y."/>
            <person name="Wang Y."/>
            <person name="Ahrendt S."/>
            <person name="Andreopoulos W."/>
            <person name="Barry K."/>
            <person name="Beard J."/>
            <person name="Benny G.L."/>
            <person name="Blankenship S."/>
            <person name="Bonito G."/>
            <person name="Cuomo C."/>
            <person name="Desiro A."/>
            <person name="Gervers K.A."/>
            <person name="Hundley H."/>
            <person name="Kuo A."/>
            <person name="LaButti K."/>
            <person name="Lang B.F."/>
            <person name="Lipzen A."/>
            <person name="O'Donnell K."/>
            <person name="Pangilinan J."/>
            <person name="Reynolds N."/>
            <person name="Sandor L."/>
            <person name="Smith M.W."/>
            <person name="Tsang A."/>
            <person name="Grigoriev I.V."/>
            <person name="Stajich J.E."/>
            <person name="Spatafora J.W."/>
        </authorList>
    </citation>
    <scope>NUCLEOTIDE SEQUENCE</scope>
    <source>
        <strain evidence="2">RSA 2281</strain>
    </source>
</reference>
<keyword evidence="1" id="KW-1133">Transmembrane helix</keyword>
<keyword evidence="1" id="KW-0812">Transmembrane</keyword>
<organism evidence="2 3">
    <name type="scientific">Phascolomyces articulosus</name>
    <dbReference type="NCBI Taxonomy" id="60185"/>
    <lineage>
        <taxon>Eukaryota</taxon>
        <taxon>Fungi</taxon>
        <taxon>Fungi incertae sedis</taxon>
        <taxon>Mucoromycota</taxon>
        <taxon>Mucoromycotina</taxon>
        <taxon>Mucoromycetes</taxon>
        <taxon>Mucorales</taxon>
        <taxon>Lichtheimiaceae</taxon>
        <taxon>Phascolomyces</taxon>
    </lineage>
</organism>
<feature type="transmembrane region" description="Helical" evidence="1">
    <location>
        <begin position="154"/>
        <end position="174"/>
    </location>
</feature>
<evidence type="ECO:0000313" key="3">
    <source>
        <dbReference type="Proteomes" id="UP001209540"/>
    </source>
</evidence>
<keyword evidence="1" id="KW-0472">Membrane</keyword>
<feature type="transmembrane region" description="Helical" evidence="1">
    <location>
        <begin position="55"/>
        <end position="78"/>
    </location>
</feature>
<feature type="transmembrane region" description="Helical" evidence="1">
    <location>
        <begin position="90"/>
        <end position="110"/>
    </location>
</feature>
<dbReference type="EMBL" id="JAIXMP010000010">
    <property type="protein sequence ID" value="KAI9266798.1"/>
    <property type="molecule type" value="Genomic_DNA"/>
</dbReference>
<comment type="caution">
    <text evidence="2">The sequence shown here is derived from an EMBL/GenBank/DDBJ whole genome shotgun (WGS) entry which is preliminary data.</text>
</comment>
<name>A0AAD5PF35_9FUNG</name>
<proteinExistence type="predicted"/>
<feature type="transmembrane region" description="Helical" evidence="1">
    <location>
        <begin position="12"/>
        <end position="35"/>
    </location>
</feature>
<evidence type="ECO:0000313" key="2">
    <source>
        <dbReference type="EMBL" id="KAI9266798.1"/>
    </source>
</evidence>
<dbReference type="Proteomes" id="UP001209540">
    <property type="component" value="Unassembled WGS sequence"/>
</dbReference>
<gene>
    <name evidence="2" type="ORF">BDA99DRAFT_506699</name>
</gene>
<dbReference type="AlphaFoldDB" id="A0AAD5PF35"/>
<evidence type="ECO:0000256" key="1">
    <source>
        <dbReference type="SAM" id="Phobius"/>
    </source>
</evidence>